<dbReference type="SMART" id="SM00248">
    <property type="entry name" value="ANK"/>
    <property type="match status" value="3"/>
</dbReference>
<gene>
    <name evidence="13" type="primary">ACAP3</name>
    <name evidence="13" type="synonym">LOC108890208</name>
</gene>
<evidence type="ECO:0000313" key="13">
    <source>
        <dbReference type="Ensembl" id="ENSLCAP00010054642.1"/>
    </source>
</evidence>
<dbReference type="SMART" id="SM00233">
    <property type="entry name" value="PH"/>
    <property type="match status" value="1"/>
</dbReference>
<feature type="compositionally biased region" description="Acidic residues" evidence="10">
    <location>
        <begin position="545"/>
        <end position="563"/>
    </location>
</feature>
<reference evidence="13" key="3">
    <citation type="submission" date="2025-09" db="UniProtKB">
        <authorList>
            <consortium name="Ensembl"/>
        </authorList>
    </citation>
    <scope>IDENTIFICATION</scope>
</reference>
<dbReference type="SUPFAM" id="SSF48403">
    <property type="entry name" value="Ankyrin repeat"/>
    <property type="match status" value="1"/>
</dbReference>
<evidence type="ECO:0000313" key="14">
    <source>
        <dbReference type="Proteomes" id="UP000314980"/>
    </source>
</evidence>
<dbReference type="PRINTS" id="PR00405">
    <property type="entry name" value="REVINTRACTNG"/>
</dbReference>
<protein>
    <recommendedName>
        <fullName evidence="9">Arf-GAP with coiled-coil, ANK repeat and PH domain-containing protein</fullName>
        <shortName evidence="9">Cnt-b</shortName>
    </recommendedName>
    <alternativeName>
        <fullName evidence="9">Centaurin-beta</fullName>
    </alternativeName>
</protein>
<dbReference type="InterPro" id="IPR004148">
    <property type="entry name" value="BAR_dom"/>
</dbReference>
<keyword evidence="9" id="KW-0967">Endosome</keyword>
<dbReference type="SUPFAM" id="SSF50729">
    <property type="entry name" value="PH domain-like"/>
    <property type="match status" value="1"/>
</dbReference>
<dbReference type="GO" id="GO:0010008">
    <property type="term" value="C:endosome membrane"/>
    <property type="evidence" value="ECO:0007669"/>
    <property type="project" value="UniProtKB-SubCell"/>
</dbReference>
<sequence>ISKAVSTLLCLKFKSKLVKLCSGMIEAGKAYVSANKLFVNGIRDLSQQCKKDEMISVSFSDESLQEIINYHMVTFGSVAVFKFHSSVSVRDVRKFKETKKHFDRVREDMEIAQVKNAQAPRNKPHEVEEATSTLSITRKCFRHLALDYVLQINVLQAKKKFEILDAMLSFMHAQYSLFQQGYNLLDEIDPYMKKLAAELDQLVIDSAMEKREMEHKHATIQQRDFSYDDTKVEFNVDAPNGVVMEGYLFKRASNAFKTWNRRWFSIQNSQLVYQKKLKDSLTVVVEDLRLCSVKPCEDIERRFCFEVVSPSKSCMLQAESEKLRQAWIQAVQASIASAYRESPDTYYIEHLDRTASPSTSSIDSASEPRDRSARGETILQRIQCLPGNEQCCDCGQADPRWASINLGILLCIECSGIHRSLGVHCSKVRSLTLDSWEPELLKLMCELGNSVINHIYEGSYQEQGLKKPLPSSSRQEKEAWIKAKYVEKKFLKKLGSTEILINGERKPERRWSVKKCRRHNSATTVPKTRSDSGLGGSTDGKCEVSEDSSGEAELEAEPETSDPEDIRDLHPGALLYKASKARNLPVMAEALAHGADVNLVNDEDEGKTPLIQAVVGGSLIACEFLLQNAADVNQRDSRGRGPLHHATYLGHTGQVCLFLKRGATQNDGDEDGQDPLSIAVQQANADIVTLLRLARMNEEMRESEGPFGQPGDATYLDIFREFSHMASHNPEKLKRRSVHFRHSFR</sequence>
<dbReference type="Pfam" id="PF00169">
    <property type="entry name" value="PH"/>
    <property type="match status" value="1"/>
</dbReference>
<comment type="subcellular location">
    <subcellularLocation>
        <location evidence="9">Endosome membrane</location>
        <topology evidence="9">Peripheral membrane protein</topology>
    </subcellularLocation>
</comment>
<dbReference type="PANTHER" id="PTHR23180">
    <property type="entry name" value="CENTAURIN/ARF"/>
    <property type="match status" value="1"/>
</dbReference>
<dbReference type="FunFam" id="2.30.29.30:FF:000026">
    <property type="entry name" value="Arf-GAP with coiled-coil, ANK repeat and PH domain-containing protein 2"/>
    <property type="match status" value="1"/>
</dbReference>
<dbReference type="Pfam" id="PF01412">
    <property type="entry name" value="ArfGap"/>
    <property type="match status" value="1"/>
</dbReference>
<dbReference type="CDD" id="cd13250">
    <property type="entry name" value="PH_ACAP"/>
    <property type="match status" value="1"/>
</dbReference>
<dbReference type="Gene3D" id="2.30.29.30">
    <property type="entry name" value="Pleckstrin-homology domain (PH domain)/Phosphotyrosine-binding domain (PTB)"/>
    <property type="match status" value="1"/>
</dbReference>
<dbReference type="PROSITE" id="PS50297">
    <property type="entry name" value="ANK_REP_REGION"/>
    <property type="match status" value="1"/>
</dbReference>
<dbReference type="InterPro" id="IPR027267">
    <property type="entry name" value="AH/BAR_dom_sf"/>
</dbReference>
<organism evidence="13 14">
    <name type="scientific">Lates calcarifer</name>
    <name type="common">Barramundi</name>
    <name type="synonym">Holocentrus calcarifer</name>
    <dbReference type="NCBI Taxonomy" id="8187"/>
    <lineage>
        <taxon>Eukaryota</taxon>
        <taxon>Metazoa</taxon>
        <taxon>Chordata</taxon>
        <taxon>Craniata</taxon>
        <taxon>Vertebrata</taxon>
        <taxon>Euteleostomi</taxon>
        <taxon>Actinopterygii</taxon>
        <taxon>Neopterygii</taxon>
        <taxon>Teleostei</taxon>
        <taxon>Neoteleostei</taxon>
        <taxon>Acanthomorphata</taxon>
        <taxon>Carangaria</taxon>
        <taxon>Carangaria incertae sedis</taxon>
        <taxon>Centropomidae</taxon>
        <taxon>Lates</taxon>
    </lineage>
</organism>
<evidence type="ECO:0000256" key="8">
    <source>
        <dbReference type="PROSITE-ProRule" id="PRU00288"/>
    </source>
</evidence>
<dbReference type="InterPro" id="IPR037278">
    <property type="entry name" value="ARFGAP/RecO"/>
</dbReference>
<accession>A0A4W6FUS1</accession>
<proteinExistence type="predicted"/>
<keyword evidence="4 8" id="KW-0863">Zinc-finger</keyword>
<feature type="domain" description="PH" evidence="11">
    <location>
        <begin position="241"/>
        <end position="336"/>
    </location>
</feature>
<evidence type="ECO:0000256" key="3">
    <source>
        <dbReference type="ARBA" id="ARBA00022737"/>
    </source>
</evidence>
<dbReference type="PROSITE" id="PS50003">
    <property type="entry name" value="PH_DOMAIN"/>
    <property type="match status" value="1"/>
</dbReference>
<evidence type="ECO:0000256" key="2">
    <source>
        <dbReference type="ARBA" id="ARBA00022723"/>
    </source>
</evidence>
<feature type="repeat" description="ANK" evidence="7">
    <location>
        <begin position="638"/>
        <end position="670"/>
    </location>
</feature>
<keyword evidence="1 9" id="KW-0343">GTPase activation</keyword>
<dbReference type="InterPro" id="IPR001849">
    <property type="entry name" value="PH_domain"/>
</dbReference>
<feature type="repeat" description="ANK" evidence="7">
    <location>
        <begin position="605"/>
        <end position="637"/>
    </location>
</feature>
<dbReference type="SUPFAM" id="SSF103657">
    <property type="entry name" value="BAR/IMD domain-like"/>
    <property type="match status" value="1"/>
</dbReference>
<keyword evidence="6 7" id="KW-0040">ANK repeat</keyword>
<dbReference type="SMART" id="SM00105">
    <property type="entry name" value="ArfGap"/>
    <property type="match status" value="1"/>
</dbReference>
<dbReference type="PROSITE" id="PS50115">
    <property type="entry name" value="ARFGAP"/>
    <property type="match status" value="1"/>
</dbReference>
<evidence type="ECO:0000259" key="12">
    <source>
        <dbReference type="PROSITE" id="PS50115"/>
    </source>
</evidence>
<evidence type="ECO:0000256" key="10">
    <source>
        <dbReference type="SAM" id="MobiDB-lite"/>
    </source>
</evidence>
<dbReference type="FunFam" id="1.20.1270.60:FF:000025">
    <property type="entry name" value="arf-GAP with coiled-coil, ANK repeat and PH domain-containing protein 2"/>
    <property type="match status" value="1"/>
</dbReference>
<dbReference type="GO" id="GO:0008270">
    <property type="term" value="F:zinc ion binding"/>
    <property type="evidence" value="ECO:0007669"/>
    <property type="project" value="UniProtKB-KW"/>
</dbReference>
<evidence type="ECO:0000256" key="5">
    <source>
        <dbReference type="ARBA" id="ARBA00022833"/>
    </source>
</evidence>
<keyword evidence="14" id="KW-1185">Reference proteome</keyword>
<dbReference type="GeneTree" id="ENSGT00940000156199"/>
<evidence type="ECO:0000256" key="7">
    <source>
        <dbReference type="PROSITE-ProRule" id="PRU00023"/>
    </source>
</evidence>
<dbReference type="InterPro" id="IPR045258">
    <property type="entry name" value="ACAP1/2/3-like"/>
</dbReference>
<dbReference type="AlphaFoldDB" id="A0A4W6FUS1"/>
<comment type="domain">
    <text evidence="9">The BAR domain mediates homodimerization, it can neither bind membrane nor impart curvature, but instead requires the neighboring PH domain to achieve these functions.</text>
</comment>
<dbReference type="Gene3D" id="1.20.1270.60">
    <property type="entry name" value="Arfaptin homology (AH) domain/BAR domain"/>
    <property type="match status" value="1"/>
</dbReference>
<dbReference type="Pfam" id="PF16746">
    <property type="entry name" value="BAR_3"/>
    <property type="match status" value="1"/>
</dbReference>
<dbReference type="InterPro" id="IPR036770">
    <property type="entry name" value="Ankyrin_rpt-contain_sf"/>
</dbReference>
<comment type="domain">
    <text evidence="9">PH domain binds phospholipids including phosphatidic acid, phosphatidylinositol 3-phosphate, phosphatidylinositol 3,5-bisphosphate (PIP2) and phosphatidylinositol 3,4,5-trisphosphate (PIP3). May mediate protein binding to PIP2 or PIP3 containing membranes.</text>
</comment>
<dbReference type="Proteomes" id="UP000314980">
    <property type="component" value="Unassembled WGS sequence"/>
</dbReference>
<dbReference type="Gene3D" id="1.25.40.20">
    <property type="entry name" value="Ankyrin repeat-containing domain"/>
    <property type="match status" value="1"/>
</dbReference>
<evidence type="ECO:0000256" key="6">
    <source>
        <dbReference type="ARBA" id="ARBA00023043"/>
    </source>
</evidence>
<dbReference type="SUPFAM" id="SSF57863">
    <property type="entry name" value="ArfGap/RecO-like zinc finger"/>
    <property type="match status" value="1"/>
</dbReference>
<evidence type="ECO:0000256" key="1">
    <source>
        <dbReference type="ARBA" id="ARBA00022468"/>
    </source>
</evidence>
<evidence type="ECO:0000256" key="4">
    <source>
        <dbReference type="ARBA" id="ARBA00022771"/>
    </source>
</evidence>
<comment type="function">
    <text evidence="9">GTPase-activating protein for the ADP ribosylation factor family.</text>
</comment>
<dbReference type="CDD" id="cd08850">
    <property type="entry name" value="ArfGap_ACAP3"/>
    <property type="match status" value="1"/>
</dbReference>
<dbReference type="InterPro" id="IPR002110">
    <property type="entry name" value="Ankyrin_rpt"/>
</dbReference>
<evidence type="ECO:0000259" key="11">
    <source>
        <dbReference type="PROSITE" id="PS50003"/>
    </source>
</evidence>
<dbReference type="FunFam" id="1.10.220.150:FF:000007">
    <property type="entry name" value="Arf-GAP with coiled-coil, ANK repeat and PH domain-containing protein 2"/>
    <property type="match status" value="1"/>
</dbReference>
<dbReference type="GO" id="GO:0005096">
    <property type="term" value="F:GTPase activator activity"/>
    <property type="evidence" value="ECO:0007669"/>
    <property type="project" value="UniProtKB-KW"/>
</dbReference>
<feature type="domain" description="Arf-GAP" evidence="12">
    <location>
        <begin position="376"/>
        <end position="498"/>
    </location>
</feature>
<keyword evidence="3 9" id="KW-0677">Repeat</keyword>
<dbReference type="FunFam" id="1.25.40.20:FF:000020">
    <property type="entry name" value="Arf-GAP with coiled-coil, ANK repeat and PH domain-containing protein 2"/>
    <property type="match status" value="1"/>
</dbReference>
<feature type="region of interest" description="Disordered" evidence="10">
    <location>
        <begin position="511"/>
        <end position="567"/>
    </location>
</feature>
<comment type="activity regulation">
    <text evidence="9">GAP activity stimulated by phosphatidylinositol 4,5-bisphosphate (PIP2) and phosphatidic acid.</text>
</comment>
<dbReference type="PROSITE" id="PS50088">
    <property type="entry name" value="ANK_REPEAT"/>
    <property type="match status" value="2"/>
</dbReference>
<dbReference type="Ensembl" id="ENSLCAT00010056064.1">
    <property type="protein sequence ID" value="ENSLCAP00010054642.1"/>
    <property type="gene ID" value="ENSLCAG00010024829.1"/>
</dbReference>
<evidence type="ECO:0000256" key="9">
    <source>
        <dbReference type="RuleBase" id="RU369028"/>
    </source>
</evidence>
<dbReference type="Pfam" id="PF12796">
    <property type="entry name" value="Ank_2"/>
    <property type="match status" value="1"/>
</dbReference>
<dbReference type="InterPro" id="IPR038508">
    <property type="entry name" value="ArfGAP_dom_sf"/>
</dbReference>
<reference evidence="13" key="2">
    <citation type="submission" date="2025-08" db="UniProtKB">
        <authorList>
            <consortium name="Ensembl"/>
        </authorList>
    </citation>
    <scope>IDENTIFICATION</scope>
</reference>
<keyword evidence="5 9" id="KW-0862">Zinc</keyword>
<dbReference type="InterPro" id="IPR001164">
    <property type="entry name" value="ArfGAP_dom"/>
</dbReference>
<name>A0A4W6FUS1_LATCA</name>
<dbReference type="PANTHER" id="PTHR23180:SF407">
    <property type="entry name" value="ARF-GAP WITH COILED-COIL, ANK REPEAT AND PH DOMAIN-CONTAINING PROTEIN 3"/>
    <property type="match status" value="1"/>
</dbReference>
<reference evidence="14" key="1">
    <citation type="submission" date="2015-09" db="EMBL/GenBank/DDBJ databases">
        <authorList>
            <person name="Sai Rama Sridatta P."/>
        </authorList>
    </citation>
    <scope>NUCLEOTIDE SEQUENCE [LARGE SCALE GENOMIC DNA]</scope>
</reference>
<dbReference type="Gene3D" id="1.10.220.150">
    <property type="entry name" value="Arf GTPase activating protein"/>
    <property type="match status" value="1"/>
</dbReference>
<dbReference type="InterPro" id="IPR011993">
    <property type="entry name" value="PH-like_dom_sf"/>
</dbReference>
<keyword evidence="2 9" id="KW-0479">Metal-binding</keyword>